<accession>A0AAD9XN79</accession>
<evidence type="ECO:0000313" key="2">
    <source>
        <dbReference type="EMBL" id="KAK2662406.1"/>
    </source>
</evidence>
<dbReference type="EMBL" id="JANJYI010000001">
    <property type="protein sequence ID" value="KAK2662406.1"/>
    <property type="molecule type" value="Genomic_DNA"/>
</dbReference>
<gene>
    <name evidence="2" type="ORF">Ddye_000980</name>
</gene>
<dbReference type="InterPro" id="IPR026960">
    <property type="entry name" value="RVT-Znf"/>
</dbReference>
<keyword evidence="3" id="KW-1185">Reference proteome</keyword>
<proteinExistence type="predicted"/>
<dbReference type="AlphaFoldDB" id="A0AAD9XN79"/>
<name>A0AAD9XN79_9ROSI</name>
<reference evidence="2" key="1">
    <citation type="journal article" date="2023" name="Plant J.">
        <title>Genome sequences and population genomics provide insights into the demographic history, inbreeding, and mutation load of two 'living fossil' tree species of Dipteronia.</title>
        <authorList>
            <person name="Feng Y."/>
            <person name="Comes H.P."/>
            <person name="Chen J."/>
            <person name="Zhu S."/>
            <person name="Lu R."/>
            <person name="Zhang X."/>
            <person name="Li P."/>
            <person name="Qiu J."/>
            <person name="Olsen K.M."/>
            <person name="Qiu Y."/>
        </authorList>
    </citation>
    <scope>NUCLEOTIDE SEQUENCE</scope>
    <source>
        <strain evidence="2">KIB01</strain>
    </source>
</reference>
<evidence type="ECO:0000313" key="3">
    <source>
        <dbReference type="Proteomes" id="UP001280121"/>
    </source>
</evidence>
<sequence>MINQALLAKAGWRLSQQDSSLWGYEDLQNLSSDFPWYVVHQIFSIHVGSNHGIVDYVIWGLSKNGDFLVSSAYKSQFIGSNFDIWKWNFIWCLKLPPRVLYFLWTLIHGKILTNEQRAVRGLNSDIIYERCNVDSEDMDHVFRGYRTACTIWEDICKGLTLSNAYKID</sequence>
<dbReference type="Proteomes" id="UP001280121">
    <property type="component" value="Unassembled WGS sequence"/>
</dbReference>
<dbReference type="Pfam" id="PF13966">
    <property type="entry name" value="zf-RVT"/>
    <property type="match status" value="1"/>
</dbReference>
<evidence type="ECO:0000259" key="1">
    <source>
        <dbReference type="Pfam" id="PF13966"/>
    </source>
</evidence>
<protein>
    <recommendedName>
        <fullName evidence="1">Reverse transcriptase zinc-binding domain-containing protein</fullName>
    </recommendedName>
</protein>
<comment type="caution">
    <text evidence="2">The sequence shown here is derived from an EMBL/GenBank/DDBJ whole genome shotgun (WGS) entry which is preliminary data.</text>
</comment>
<feature type="domain" description="Reverse transcriptase zinc-binding" evidence="1">
    <location>
        <begin position="67"/>
        <end position="152"/>
    </location>
</feature>
<organism evidence="2 3">
    <name type="scientific">Dipteronia dyeriana</name>
    <dbReference type="NCBI Taxonomy" id="168575"/>
    <lineage>
        <taxon>Eukaryota</taxon>
        <taxon>Viridiplantae</taxon>
        <taxon>Streptophyta</taxon>
        <taxon>Embryophyta</taxon>
        <taxon>Tracheophyta</taxon>
        <taxon>Spermatophyta</taxon>
        <taxon>Magnoliopsida</taxon>
        <taxon>eudicotyledons</taxon>
        <taxon>Gunneridae</taxon>
        <taxon>Pentapetalae</taxon>
        <taxon>rosids</taxon>
        <taxon>malvids</taxon>
        <taxon>Sapindales</taxon>
        <taxon>Sapindaceae</taxon>
        <taxon>Hippocastanoideae</taxon>
        <taxon>Acereae</taxon>
        <taxon>Dipteronia</taxon>
    </lineage>
</organism>